<organism evidence="1">
    <name type="scientific">bioreactor metagenome</name>
    <dbReference type="NCBI Taxonomy" id="1076179"/>
    <lineage>
        <taxon>unclassified sequences</taxon>
        <taxon>metagenomes</taxon>
        <taxon>ecological metagenomes</taxon>
    </lineage>
</organism>
<dbReference type="AlphaFoldDB" id="A0A645GLS0"/>
<dbReference type="EMBL" id="VSSQ01077937">
    <property type="protein sequence ID" value="MPN27891.1"/>
    <property type="molecule type" value="Genomic_DNA"/>
</dbReference>
<sequence>MIDIAGTTYFSSENAASLSEFVGSLQNVGAETEFIFYKSFCRMPGRCLNFFVFCCYSKNAVIDRNILSKVIGLLFVGKRMVAHQSGIRVVKTKIPMRFIKAIPFKFIVE</sequence>
<accession>A0A645GLS0</accession>
<reference evidence="1" key="1">
    <citation type="submission" date="2019-08" db="EMBL/GenBank/DDBJ databases">
        <authorList>
            <person name="Kucharzyk K."/>
            <person name="Murdoch R.W."/>
            <person name="Higgins S."/>
            <person name="Loffler F."/>
        </authorList>
    </citation>
    <scope>NUCLEOTIDE SEQUENCE</scope>
</reference>
<name>A0A645GLS0_9ZZZZ</name>
<evidence type="ECO:0000313" key="1">
    <source>
        <dbReference type="EMBL" id="MPN27891.1"/>
    </source>
</evidence>
<protein>
    <submittedName>
        <fullName evidence="1">Uncharacterized protein</fullName>
    </submittedName>
</protein>
<proteinExistence type="predicted"/>
<comment type="caution">
    <text evidence="1">The sequence shown here is derived from an EMBL/GenBank/DDBJ whole genome shotgun (WGS) entry which is preliminary data.</text>
</comment>
<gene>
    <name evidence="1" type="ORF">SDC9_175325</name>
</gene>